<dbReference type="RefSeq" id="WP_146390179.1">
    <property type="nucleotide sequence ID" value="NZ_SJPK01000002.1"/>
</dbReference>
<dbReference type="GO" id="GO:0006313">
    <property type="term" value="P:DNA transposition"/>
    <property type="evidence" value="ECO:0007669"/>
    <property type="project" value="InterPro"/>
</dbReference>
<feature type="domain" description="Transposase IS200-like" evidence="1">
    <location>
        <begin position="4"/>
        <end position="117"/>
    </location>
</feature>
<dbReference type="SUPFAM" id="SSF143422">
    <property type="entry name" value="Transposase IS200-like"/>
    <property type="match status" value="1"/>
</dbReference>
<sequence>MSTFHSINLHVTFATKHRTPWIKSEWIGRLHEYLGGVVKQLDAKPLKIGGIEDHVHLLFGIKPTHQLSEFMRELKKASSKWVHETIHYPPFQWQDGYAVFSVSPPSCIAVSRYIANQRAHHRKRSFREELISMLDEAGIAYDPKYLE</sequence>
<reference evidence="2 3" key="1">
    <citation type="submission" date="2019-02" db="EMBL/GenBank/DDBJ databases">
        <title>Deep-cultivation of Planctomycetes and their phenomic and genomic characterization uncovers novel biology.</title>
        <authorList>
            <person name="Wiegand S."/>
            <person name="Jogler M."/>
            <person name="Boedeker C."/>
            <person name="Pinto D."/>
            <person name="Vollmers J."/>
            <person name="Rivas-Marin E."/>
            <person name="Kohn T."/>
            <person name="Peeters S.H."/>
            <person name="Heuer A."/>
            <person name="Rast P."/>
            <person name="Oberbeckmann S."/>
            <person name="Bunk B."/>
            <person name="Jeske O."/>
            <person name="Meyerdierks A."/>
            <person name="Storesund J.E."/>
            <person name="Kallscheuer N."/>
            <person name="Luecker S."/>
            <person name="Lage O.M."/>
            <person name="Pohl T."/>
            <person name="Merkel B.J."/>
            <person name="Hornburger P."/>
            <person name="Mueller R.-W."/>
            <person name="Bruemmer F."/>
            <person name="Labrenz M."/>
            <person name="Spormann A.M."/>
            <person name="Op Den Camp H."/>
            <person name="Overmann J."/>
            <person name="Amann R."/>
            <person name="Jetten M.S.M."/>
            <person name="Mascher T."/>
            <person name="Medema M.H."/>
            <person name="Devos D.P."/>
            <person name="Kaster A.-K."/>
            <person name="Ovreas L."/>
            <person name="Rohde M."/>
            <person name="Galperin M.Y."/>
            <person name="Jogler C."/>
        </authorList>
    </citation>
    <scope>NUCLEOTIDE SEQUENCE [LARGE SCALE GENOMIC DNA]</scope>
    <source>
        <strain evidence="2 3">CA85</strain>
    </source>
</reference>
<keyword evidence="3" id="KW-1185">Reference proteome</keyword>
<evidence type="ECO:0000313" key="2">
    <source>
        <dbReference type="EMBL" id="TWT74141.1"/>
    </source>
</evidence>
<dbReference type="OrthoDB" id="9798161at2"/>
<gene>
    <name evidence="2" type="ORF">CA85_10280</name>
</gene>
<dbReference type="GO" id="GO:0003677">
    <property type="term" value="F:DNA binding"/>
    <property type="evidence" value="ECO:0007669"/>
    <property type="project" value="InterPro"/>
</dbReference>
<evidence type="ECO:0000313" key="3">
    <source>
        <dbReference type="Proteomes" id="UP000318053"/>
    </source>
</evidence>
<dbReference type="NCBIfam" id="NF033573">
    <property type="entry name" value="transpos_IS200"/>
    <property type="match status" value="1"/>
</dbReference>
<name>A0A5C5YHF8_9BACT</name>
<dbReference type="SMART" id="SM01321">
    <property type="entry name" value="Y1_Tnp"/>
    <property type="match status" value="1"/>
</dbReference>
<dbReference type="GO" id="GO:0004803">
    <property type="term" value="F:transposase activity"/>
    <property type="evidence" value="ECO:0007669"/>
    <property type="project" value="InterPro"/>
</dbReference>
<evidence type="ECO:0000259" key="1">
    <source>
        <dbReference type="SMART" id="SM01321"/>
    </source>
</evidence>
<comment type="caution">
    <text evidence="2">The sequence shown here is derived from an EMBL/GenBank/DDBJ whole genome shotgun (WGS) entry which is preliminary data.</text>
</comment>
<proteinExistence type="predicted"/>
<dbReference type="PANTHER" id="PTHR33360">
    <property type="entry name" value="TRANSPOSASE FOR INSERTION SEQUENCE ELEMENT IS200"/>
    <property type="match status" value="1"/>
</dbReference>
<organism evidence="2 3">
    <name type="scientific">Allorhodopirellula solitaria</name>
    <dbReference type="NCBI Taxonomy" id="2527987"/>
    <lineage>
        <taxon>Bacteria</taxon>
        <taxon>Pseudomonadati</taxon>
        <taxon>Planctomycetota</taxon>
        <taxon>Planctomycetia</taxon>
        <taxon>Pirellulales</taxon>
        <taxon>Pirellulaceae</taxon>
        <taxon>Allorhodopirellula</taxon>
    </lineage>
</organism>
<dbReference type="PANTHER" id="PTHR33360:SF2">
    <property type="entry name" value="TRANSPOSASE FOR INSERTION SEQUENCE ELEMENT IS200"/>
    <property type="match status" value="1"/>
</dbReference>
<dbReference type="Gene3D" id="3.30.70.1290">
    <property type="entry name" value="Transposase IS200-like"/>
    <property type="match status" value="1"/>
</dbReference>
<dbReference type="AlphaFoldDB" id="A0A5C5YHF8"/>
<dbReference type="Proteomes" id="UP000318053">
    <property type="component" value="Unassembled WGS sequence"/>
</dbReference>
<dbReference type="InterPro" id="IPR036515">
    <property type="entry name" value="Transposase_17_sf"/>
</dbReference>
<dbReference type="EMBL" id="SJPK01000002">
    <property type="protein sequence ID" value="TWT74141.1"/>
    <property type="molecule type" value="Genomic_DNA"/>
</dbReference>
<dbReference type="InterPro" id="IPR002686">
    <property type="entry name" value="Transposase_17"/>
</dbReference>
<protein>
    <submittedName>
        <fullName evidence="2">Transposase IS200 like protein</fullName>
    </submittedName>
</protein>
<accession>A0A5C5YHF8</accession>
<dbReference type="Pfam" id="PF01797">
    <property type="entry name" value="Y1_Tnp"/>
    <property type="match status" value="1"/>
</dbReference>